<dbReference type="Gene3D" id="3.40.50.1820">
    <property type="entry name" value="alpha/beta hydrolase"/>
    <property type="match status" value="1"/>
</dbReference>
<organism evidence="2 3">
    <name type="scientific">Beauveria bassiana</name>
    <name type="common">White muscardine disease fungus</name>
    <name type="synonym">Tritirachium shiotae</name>
    <dbReference type="NCBI Taxonomy" id="176275"/>
    <lineage>
        <taxon>Eukaryota</taxon>
        <taxon>Fungi</taxon>
        <taxon>Dikarya</taxon>
        <taxon>Ascomycota</taxon>
        <taxon>Pezizomycotina</taxon>
        <taxon>Sordariomycetes</taxon>
        <taxon>Hypocreomycetidae</taxon>
        <taxon>Hypocreales</taxon>
        <taxon>Cordycipitaceae</taxon>
        <taxon>Beauveria</taxon>
    </lineage>
</organism>
<dbReference type="Proteomes" id="UP000237441">
    <property type="component" value="Unassembled WGS sequence"/>
</dbReference>
<feature type="region of interest" description="Disordered" evidence="1">
    <location>
        <begin position="266"/>
        <end position="312"/>
    </location>
</feature>
<feature type="region of interest" description="Disordered" evidence="1">
    <location>
        <begin position="166"/>
        <end position="226"/>
    </location>
</feature>
<dbReference type="EMBL" id="JRHA01000004">
    <property type="protein sequence ID" value="PQK14297.1"/>
    <property type="molecule type" value="Genomic_DNA"/>
</dbReference>
<evidence type="ECO:0000313" key="3">
    <source>
        <dbReference type="Proteomes" id="UP000237441"/>
    </source>
</evidence>
<comment type="caution">
    <text evidence="2">The sequence shown here is derived from an EMBL/GenBank/DDBJ whole genome shotgun (WGS) entry which is preliminary data.</text>
</comment>
<feature type="compositionally biased region" description="Gly residues" evidence="1">
    <location>
        <begin position="299"/>
        <end position="312"/>
    </location>
</feature>
<evidence type="ECO:0000313" key="2">
    <source>
        <dbReference type="EMBL" id="PQK14297.1"/>
    </source>
</evidence>
<name>A0A2S7YDW8_BEABA</name>
<reference evidence="2 3" key="1">
    <citation type="submission" date="2016-07" db="EMBL/GenBank/DDBJ databases">
        <title>Comparative genomics of the entomopathogenic fungus Beauveria bassiana.</title>
        <authorList>
            <person name="Valero Jimenez C.A."/>
            <person name="Zwaan B.J."/>
            <person name="Van Kan J.A."/>
            <person name="Takken W."/>
            <person name="Debets A.J."/>
            <person name="Schoustra S.E."/>
            <person name="Koenraadt C.J."/>
        </authorList>
    </citation>
    <scope>NUCLEOTIDE SEQUENCE [LARGE SCALE GENOMIC DNA]</scope>
    <source>
        <strain evidence="2 3">ARSEF 8028</strain>
    </source>
</reference>
<dbReference type="AlphaFoldDB" id="A0A2S7YDW8"/>
<proteinExistence type="predicted"/>
<dbReference type="OrthoDB" id="19653at2759"/>
<feature type="compositionally biased region" description="Basic residues" evidence="1">
    <location>
        <begin position="169"/>
        <end position="196"/>
    </location>
</feature>
<accession>A0A2S7YDW8</accession>
<gene>
    <name evidence="2" type="ORF">BB8028_0004g12270</name>
</gene>
<dbReference type="InterPro" id="IPR029058">
    <property type="entry name" value="AB_hydrolase_fold"/>
</dbReference>
<evidence type="ECO:0000256" key="1">
    <source>
        <dbReference type="SAM" id="MobiDB-lite"/>
    </source>
</evidence>
<evidence type="ECO:0008006" key="4">
    <source>
        <dbReference type="Google" id="ProtNLM"/>
    </source>
</evidence>
<dbReference type="SUPFAM" id="SSF53474">
    <property type="entry name" value="alpha/beta-Hydrolases"/>
    <property type="match status" value="1"/>
</dbReference>
<protein>
    <recommendedName>
        <fullName evidence="4">Alpha/beta hydrolase fold-3 domain-containing protein</fullName>
    </recommendedName>
</protein>
<sequence>MNKTSFIVTMLEKITKVYANHGMPIECDIYTPSEPVPDAPVALFFHAGALSGWGRDCVPPWLAQTCYKQKWPLISASYRLMPQTGTDGLAEDVTAAYDFAQNWDCSDGKKRTSHRGRSQCRLLPRLLPRPHRRPATRRPLFHCRHQLLYGSLLQLLGTCNTRADAVLGRRTRPRRRLSPRRRPVHSQRPRKRKHLSSRGTTARREAQSGFPAPRCRGGGHAYGSGKAAVGGARAAVQVLYPPESLAGADGGAGRREGMVRVGAGAQGEMAADGGGARERGRGGAAAGERGAARGDGRAEGGGGGGRGPGSLV</sequence>